<feature type="transmembrane region" description="Helical" evidence="1">
    <location>
        <begin position="84"/>
        <end position="105"/>
    </location>
</feature>
<evidence type="ECO:0000256" key="1">
    <source>
        <dbReference type="SAM" id="Phobius"/>
    </source>
</evidence>
<evidence type="ECO:0000313" key="3">
    <source>
        <dbReference type="Proteomes" id="UP000076715"/>
    </source>
</evidence>
<evidence type="ECO:0000313" key="2">
    <source>
        <dbReference type="EMBL" id="KZS39615.1"/>
    </source>
</evidence>
<keyword evidence="1" id="KW-0472">Membrane</keyword>
<comment type="caution">
    <text evidence="2">The sequence shown here is derived from an EMBL/GenBank/DDBJ whole genome shotgun (WGS) entry which is preliminary data.</text>
</comment>
<keyword evidence="3" id="KW-1185">Reference proteome</keyword>
<gene>
    <name evidence="2" type="ORF">AWE51_08165</name>
</gene>
<organism evidence="2 3">
    <name type="scientific">Aquimarina aggregata</name>
    <dbReference type="NCBI Taxonomy" id="1642818"/>
    <lineage>
        <taxon>Bacteria</taxon>
        <taxon>Pseudomonadati</taxon>
        <taxon>Bacteroidota</taxon>
        <taxon>Flavobacteriia</taxon>
        <taxon>Flavobacteriales</taxon>
        <taxon>Flavobacteriaceae</taxon>
        <taxon>Aquimarina</taxon>
    </lineage>
</organism>
<dbReference type="Proteomes" id="UP000076715">
    <property type="component" value="Unassembled WGS sequence"/>
</dbReference>
<keyword evidence="1" id="KW-1133">Transmembrane helix</keyword>
<keyword evidence="1" id="KW-0812">Transmembrane</keyword>
<dbReference type="STRING" id="1642818.AWE51_08165"/>
<reference evidence="2 3" key="1">
    <citation type="submission" date="2016-01" db="EMBL/GenBank/DDBJ databases">
        <title>The draft genome sequence of Aquimarina sp. RZW4-3-2.</title>
        <authorList>
            <person name="Wang Y."/>
        </authorList>
    </citation>
    <scope>NUCLEOTIDE SEQUENCE [LARGE SCALE GENOMIC DNA]</scope>
    <source>
        <strain evidence="2 3">RZW4-3-2</strain>
    </source>
</reference>
<sequence>MWISVKEHIVDEEVFELKTNNCKSGKVILQLIRRDVRVSFFLFPKKVTQVICHDTGKKIKKAFWNTTIETTAEEMRKKLKVPMWGYWSLGTIALALLLAVSIGFYSEINSNADYQKSFMAQNNKQKELILQKLAIGDLVSTMNKVYKIQSIDDENLVLIESKNPVNEGNFSNGLTNESYPESSFTGSKLKISRSKFITGIISNTDMILNVLDN</sequence>
<dbReference type="RefSeq" id="WP_066315262.1">
    <property type="nucleotide sequence ID" value="NZ_LQRT01000024.1"/>
</dbReference>
<dbReference type="AlphaFoldDB" id="A0A162Z808"/>
<proteinExistence type="predicted"/>
<protein>
    <submittedName>
        <fullName evidence="2">Uncharacterized protein</fullName>
    </submittedName>
</protein>
<dbReference type="EMBL" id="LQRT01000024">
    <property type="protein sequence ID" value="KZS39615.1"/>
    <property type="molecule type" value="Genomic_DNA"/>
</dbReference>
<accession>A0A162Z808</accession>
<dbReference type="OrthoDB" id="1164952at2"/>
<name>A0A162Z808_9FLAO</name>